<sequence length="56" mass="6213">MPIYDGQNTEEAIQNGLRALGVTQDDVKTTILEEGKKGFLGVGKKNCTCFFRTYGR</sequence>
<reference evidence="2 3" key="1">
    <citation type="submission" date="2014-08" db="EMBL/GenBank/DDBJ databases">
        <title>Genome sequence of Tetragenococcus muriaticus.</title>
        <authorList>
            <person name="Chuea-nongthon C."/>
            <person name="Rodtong S."/>
            <person name="Yongsawatdigul J."/>
            <person name="Steele J.L."/>
            <person name="Liu X.-y."/>
            <person name="Speers J."/>
            <person name="Glasner J.D."/>
            <person name="Neeno-Eckwall E.C."/>
        </authorList>
    </citation>
    <scope>NUCLEOTIDE SEQUENCE [LARGE SCALE GENOMIC DNA]</scope>
    <source>
        <strain evidence="2 3">PMC-11-5</strain>
    </source>
</reference>
<dbReference type="AlphaFoldDB" id="A0A091BXA2"/>
<evidence type="ECO:0000313" key="2">
    <source>
        <dbReference type="EMBL" id="KFN89359.1"/>
    </source>
</evidence>
<gene>
    <name evidence="2" type="ORF">TMUPMC115_2499</name>
</gene>
<dbReference type="Proteomes" id="UP000029380">
    <property type="component" value="Unassembled WGS sequence"/>
</dbReference>
<name>A0A091BXA2_9ENTE</name>
<evidence type="ECO:0000259" key="1">
    <source>
        <dbReference type="SMART" id="SM01245"/>
    </source>
</evidence>
<dbReference type="EMBL" id="JPVU01000275">
    <property type="protein sequence ID" value="KFN89359.1"/>
    <property type="molecule type" value="Genomic_DNA"/>
</dbReference>
<dbReference type="SMART" id="SM01245">
    <property type="entry name" value="Jag_N"/>
    <property type="match status" value="1"/>
</dbReference>
<proteinExistence type="predicted"/>
<dbReference type="Gene3D" id="3.30.30.80">
    <property type="entry name" value="probable RNA-binding protein from clostridium symbiosum atcc 14940"/>
    <property type="match status" value="1"/>
</dbReference>
<organism evidence="2 3">
    <name type="scientific">Tetragenococcus muriaticus PMC-11-5</name>
    <dbReference type="NCBI Taxonomy" id="1302649"/>
    <lineage>
        <taxon>Bacteria</taxon>
        <taxon>Bacillati</taxon>
        <taxon>Bacillota</taxon>
        <taxon>Bacilli</taxon>
        <taxon>Lactobacillales</taxon>
        <taxon>Enterococcaceae</taxon>
        <taxon>Tetragenococcus</taxon>
    </lineage>
</organism>
<dbReference type="InterPro" id="IPR032782">
    <property type="entry name" value="KhpB_N"/>
</dbReference>
<accession>A0A091BXA2</accession>
<dbReference type="Pfam" id="PF14804">
    <property type="entry name" value="Jag_N"/>
    <property type="match status" value="1"/>
</dbReference>
<protein>
    <submittedName>
        <fullName evidence="2">RNA-binding protein</fullName>
    </submittedName>
</protein>
<dbReference type="PATRIC" id="fig|1302649.3.peg.2484"/>
<feature type="domain" description="RNA-binding protein KhpB N-terminal" evidence="1">
    <location>
        <begin position="3"/>
        <end position="48"/>
    </location>
</feature>
<dbReference type="InterPro" id="IPR038247">
    <property type="entry name" value="Jag_N_dom_sf"/>
</dbReference>
<evidence type="ECO:0000313" key="3">
    <source>
        <dbReference type="Proteomes" id="UP000029380"/>
    </source>
</evidence>
<comment type="caution">
    <text evidence="2">The sequence shown here is derived from an EMBL/GenBank/DDBJ whole genome shotgun (WGS) entry which is preliminary data.</text>
</comment>